<dbReference type="Proteomes" id="UP000076630">
    <property type="component" value="Unassembled WGS sequence"/>
</dbReference>
<proteinExistence type="predicted"/>
<keyword evidence="2" id="KW-1185">Reference proteome</keyword>
<evidence type="ECO:0008006" key="3">
    <source>
        <dbReference type="Google" id="ProtNLM"/>
    </source>
</evidence>
<name>A0A163YJ75_9FLAO</name>
<dbReference type="AlphaFoldDB" id="A0A163YJ75"/>
<evidence type="ECO:0000313" key="1">
    <source>
        <dbReference type="EMBL" id="KZE79507.1"/>
    </source>
</evidence>
<dbReference type="OrthoDB" id="981624at2"/>
<evidence type="ECO:0000313" key="2">
    <source>
        <dbReference type="Proteomes" id="UP000076630"/>
    </source>
</evidence>
<accession>A0A163YJ75</accession>
<reference evidence="1 2" key="1">
    <citation type="submission" date="2016-01" db="EMBL/GenBank/DDBJ databases">
        <title>Whole genome sequencing of Myroides marinus L41.</title>
        <authorList>
            <person name="Hong K.W."/>
        </authorList>
    </citation>
    <scope>NUCLEOTIDE SEQUENCE [LARGE SCALE GENOMIC DNA]</scope>
    <source>
        <strain evidence="1 2">L41</strain>
    </source>
</reference>
<organism evidence="1 2">
    <name type="scientific">Myroides marinus</name>
    <dbReference type="NCBI Taxonomy" id="703342"/>
    <lineage>
        <taxon>Bacteria</taxon>
        <taxon>Pseudomonadati</taxon>
        <taxon>Bacteroidota</taxon>
        <taxon>Flavobacteriia</taxon>
        <taxon>Flavobacteriales</taxon>
        <taxon>Flavobacteriaceae</taxon>
        <taxon>Myroides</taxon>
    </lineage>
</organism>
<gene>
    <name evidence="1" type="ORF">AV926_11880</name>
</gene>
<sequence length="267" mass="31222">MVMNKKCLLCKESSASSIKSHIIPKFIGKDLISENKMLVLSKDDKAFYQSDLPKRGGIFCVDCEKKFNTVETLASRVINDFRIKCYEKFTYCNMSYLDTILKMNMNTEVFNLFLLSILWRVSVSDDYLFKSIKLPNKIENGIRKILNYNLKPFIKDYSTFNNYNKYLDFFLVFKKPINMTPSSRGGISLLNPSKGVYVFNLPFFQISLVENGSFNTSFSKDTMFNHELSNLYIIINQDFIFKQDNYSPLKKFEFSRNTIDRLLSKIK</sequence>
<comment type="caution">
    <text evidence="1">The sequence shown here is derived from an EMBL/GenBank/DDBJ whole genome shotgun (WGS) entry which is preliminary data.</text>
</comment>
<dbReference type="EMBL" id="LQNU01000060">
    <property type="protein sequence ID" value="KZE79507.1"/>
    <property type="molecule type" value="Genomic_DNA"/>
</dbReference>
<protein>
    <recommendedName>
        <fullName evidence="3">HNH endonuclease</fullName>
    </recommendedName>
</protein>